<evidence type="ECO:0000256" key="1">
    <source>
        <dbReference type="ARBA" id="ARBA00002501"/>
    </source>
</evidence>
<proteinExistence type="inferred from homology"/>
<feature type="transmembrane region" description="Helical" evidence="7">
    <location>
        <begin position="143"/>
        <end position="160"/>
    </location>
</feature>
<evidence type="ECO:0000256" key="2">
    <source>
        <dbReference type="ARBA" id="ARBA00004127"/>
    </source>
</evidence>
<dbReference type="GO" id="GO:0016192">
    <property type="term" value="P:vesicle-mediated transport"/>
    <property type="evidence" value="ECO:0007669"/>
    <property type="project" value="TreeGrafter"/>
</dbReference>
<evidence type="ECO:0000313" key="8">
    <source>
        <dbReference type="EMBL" id="CAL0326054.1"/>
    </source>
</evidence>
<evidence type="ECO:0000256" key="5">
    <source>
        <dbReference type="ARBA" id="ARBA00022989"/>
    </source>
</evidence>
<gene>
    <name evidence="8" type="ORF">LLUT_LOCUS27114</name>
</gene>
<dbReference type="PANTHER" id="PTHR19317:SF78">
    <property type="entry name" value="PRA1 FAMILY PROTEIN"/>
    <property type="match status" value="1"/>
</dbReference>
<evidence type="ECO:0000256" key="7">
    <source>
        <dbReference type="RuleBase" id="RU363107"/>
    </source>
</evidence>
<reference evidence="8 9" key="1">
    <citation type="submission" date="2024-03" db="EMBL/GenBank/DDBJ databases">
        <authorList>
            <person name="Martinez-Hernandez J."/>
        </authorList>
    </citation>
    <scope>NUCLEOTIDE SEQUENCE [LARGE SCALE GENOMIC DNA]</scope>
</reference>
<dbReference type="GO" id="GO:0016020">
    <property type="term" value="C:membrane"/>
    <property type="evidence" value="ECO:0007669"/>
    <property type="project" value="UniProtKB-SubCell"/>
</dbReference>
<keyword evidence="4 7" id="KW-0812">Transmembrane</keyword>
<keyword evidence="9" id="KW-1185">Reference proteome</keyword>
<evidence type="ECO:0000313" key="9">
    <source>
        <dbReference type="Proteomes" id="UP001497480"/>
    </source>
</evidence>
<dbReference type="PANTHER" id="PTHR19317">
    <property type="entry name" value="PRENYLATED RAB ACCEPTOR 1-RELATED"/>
    <property type="match status" value="1"/>
</dbReference>
<keyword evidence="7" id="KW-0813">Transport</keyword>
<protein>
    <recommendedName>
        <fullName evidence="7">PRA1 family protein</fullName>
    </recommendedName>
</protein>
<evidence type="ECO:0000256" key="6">
    <source>
        <dbReference type="ARBA" id="ARBA00023136"/>
    </source>
</evidence>
<dbReference type="AlphaFoldDB" id="A0AAV1XWV9"/>
<dbReference type="Proteomes" id="UP001497480">
    <property type="component" value="Unassembled WGS sequence"/>
</dbReference>
<comment type="caution">
    <text evidence="8">The sequence shown here is derived from an EMBL/GenBank/DDBJ whole genome shotgun (WGS) entry which is preliminary data.</text>
</comment>
<dbReference type="InterPro" id="IPR004895">
    <property type="entry name" value="Prenylated_rab_accept_PRA1"/>
</dbReference>
<name>A0AAV1XWV9_LUPLU</name>
<accession>A0AAV1XWV9</accession>
<comment type="function">
    <text evidence="1 7">May be involved in both secretory and endocytic intracellular trafficking in the endosomal/prevacuolar compartments.</text>
</comment>
<dbReference type="GO" id="GO:0005783">
    <property type="term" value="C:endoplasmic reticulum"/>
    <property type="evidence" value="ECO:0007669"/>
    <property type="project" value="UniProtKB-ARBA"/>
</dbReference>
<keyword evidence="6 7" id="KW-0472">Membrane</keyword>
<comment type="similarity">
    <text evidence="3 7">Belongs to the PRA1 family.</text>
</comment>
<comment type="subcellular location">
    <subcellularLocation>
        <location evidence="2">Endomembrane system</location>
        <topology evidence="2">Multi-pass membrane protein</topology>
    </subcellularLocation>
    <subcellularLocation>
        <location evidence="7">Membrane</location>
        <topology evidence="7">Multi-pass membrane protein</topology>
    </subcellularLocation>
</comment>
<sequence>MTTYGTISTSPNNNTNIEYISRARQTIKAGLGTRRQWNLMFNRRSFNVPAAVTAAVSRLRFNVSYFRMNYATIALFILFLSLLWHPISLIVFILIMAAWLFLYFLRDQPLVLVGHVVDDRVVLVVMAVITVVVLLLTQATVNIMVAVSVGVMVVVVHAVFRKTEDLYLDEEEEGLLNNAGGAGAS</sequence>
<feature type="transmembrane region" description="Helical" evidence="7">
    <location>
        <begin position="117"/>
        <end position="137"/>
    </location>
</feature>
<evidence type="ECO:0000256" key="4">
    <source>
        <dbReference type="ARBA" id="ARBA00022692"/>
    </source>
</evidence>
<keyword evidence="5 7" id="KW-1133">Transmembrane helix</keyword>
<dbReference type="Pfam" id="PF03208">
    <property type="entry name" value="PRA1"/>
    <property type="match status" value="1"/>
</dbReference>
<organism evidence="8 9">
    <name type="scientific">Lupinus luteus</name>
    <name type="common">European yellow lupine</name>
    <dbReference type="NCBI Taxonomy" id="3873"/>
    <lineage>
        <taxon>Eukaryota</taxon>
        <taxon>Viridiplantae</taxon>
        <taxon>Streptophyta</taxon>
        <taxon>Embryophyta</taxon>
        <taxon>Tracheophyta</taxon>
        <taxon>Spermatophyta</taxon>
        <taxon>Magnoliopsida</taxon>
        <taxon>eudicotyledons</taxon>
        <taxon>Gunneridae</taxon>
        <taxon>Pentapetalae</taxon>
        <taxon>rosids</taxon>
        <taxon>fabids</taxon>
        <taxon>Fabales</taxon>
        <taxon>Fabaceae</taxon>
        <taxon>Papilionoideae</taxon>
        <taxon>50 kb inversion clade</taxon>
        <taxon>genistoids sensu lato</taxon>
        <taxon>core genistoids</taxon>
        <taxon>Genisteae</taxon>
        <taxon>Lupinus</taxon>
    </lineage>
</organism>
<evidence type="ECO:0000256" key="3">
    <source>
        <dbReference type="ARBA" id="ARBA00006483"/>
    </source>
</evidence>
<dbReference type="GO" id="GO:0005794">
    <property type="term" value="C:Golgi apparatus"/>
    <property type="evidence" value="ECO:0007669"/>
    <property type="project" value="TreeGrafter"/>
</dbReference>
<dbReference type="EMBL" id="CAXHTB010000019">
    <property type="protein sequence ID" value="CAL0326054.1"/>
    <property type="molecule type" value="Genomic_DNA"/>
</dbReference>